<reference evidence="3" key="1">
    <citation type="journal article" date="2019" name="Int. J. Syst. Evol. Microbiol.">
        <title>The Global Catalogue of Microorganisms (GCM) 10K type strain sequencing project: providing services to taxonomists for standard genome sequencing and annotation.</title>
        <authorList>
            <consortium name="The Broad Institute Genomics Platform"/>
            <consortium name="The Broad Institute Genome Sequencing Center for Infectious Disease"/>
            <person name="Wu L."/>
            <person name="Ma J."/>
        </authorList>
    </citation>
    <scope>NUCLEOTIDE SEQUENCE [LARGE SCALE GENOMIC DNA]</scope>
    <source>
        <strain evidence="3">CCUG 58760</strain>
    </source>
</reference>
<comment type="caution">
    <text evidence="2">The sequence shown here is derived from an EMBL/GenBank/DDBJ whole genome shotgun (WGS) entry which is preliminary data.</text>
</comment>
<evidence type="ECO:0000313" key="2">
    <source>
        <dbReference type="EMBL" id="MFC5358205.1"/>
    </source>
</evidence>
<accession>A0ABW0GC78</accession>
<name>A0ABW0GC78_9PROT</name>
<evidence type="ECO:0000256" key="1">
    <source>
        <dbReference type="SAM" id="MobiDB-lite"/>
    </source>
</evidence>
<dbReference type="Proteomes" id="UP001596166">
    <property type="component" value="Unassembled WGS sequence"/>
</dbReference>
<gene>
    <name evidence="2" type="ORF">ACFPMG_24765</name>
</gene>
<proteinExistence type="predicted"/>
<dbReference type="RefSeq" id="WP_376997913.1">
    <property type="nucleotide sequence ID" value="NZ_JBHSLC010000081.1"/>
</dbReference>
<protein>
    <submittedName>
        <fullName evidence="2">Uncharacterized protein</fullName>
    </submittedName>
</protein>
<feature type="region of interest" description="Disordered" evidence="1">
    <location>
        <begin position="1"/>
        <end position="23"/>
    </location>
</feature>
<keyword evidence="3" id="KW-1185">Reference proteome</keyword>
<evidence type="ECO:0000313" key="3">
    <source>
        <dbReference type="Proteomes" id="UP001596166"/>
    </source>
</evidence>
<dbReference type="EMBL" id="JBHSLC010000081">
    <property type="protein sequence ID" value="MFC5358205.1"/>
    <property type="molecule type" value="Genomic_DNA"/>
</dbReference>
<sequence>MHSTDPFVLSDGTELPAPTSTRHGRSWAWARDGYGSCSITEHRHGEALLRMIVSLRDPPDHPPEPGSYDEDARRGRAADFLGRLIAHRMAEGWRLISADALSATLMANTAPLSGQGRAE</sequence>
<organism evidence="2 3">
    <name type="scientific">Azospirillum himalayense</name>
    <dbReference type="NCBI Taxonomy" id="654847"/>
    <lineage>
        <taxon>Bacteria</taxon>
        <taxon>Pseudomonadati</taxon>
        <taxon>Pseudomonadota</taxon>
        <taxon>Alphaproteobacteria</taxon>
        <taxon>Rhodospirillales</taxon>
        <taxon>Azospirillaceae</taxon>
        <taxon>Azospirillum</taxon>
    </lineage>
</organism>